<evidence type="ECO:0000313" key="3">
    <source>
        <dbReference type="Proteomes" id="UP001432059"/>
    </source>
</evidence>
<sequence>MKKLSIIILSYNHQDFITKALEGVFIQKVNFPIELILCDDHSPDNTDTIIREYLKNTPPHIQVKYTRHKNNMGSTPNFYFALKQVTGDYVAFCEGDDYWTDENKLQHQYNFLEQHPDYALCFHQAMNVSPYPEIDGTPFSIVEDRDYTPLEIYQHWVVHTATVMMKAQTLSTEAFRKTLADPTLQYFDTVLFLAASTIGKIRGFSQTMSAYRRHDAGLSFGAVSFKRDLKHNHLDRIIAQYHGGKIKQFAEWQIFTRSYQDFFSTLRKGELTTAFQFLKWVMKYYKKLGVYLLKKFKK</sequence>
<proteinExistence type="predicted"/>
<name>A0AAU0F287_9FLAO</name>
<reference evidence="2" key="1">
    <citation type="submission" date="2023-10" db="EMBL/GenBank/DDBJ databases">
        <title>Characterization and whole genome sequencing of a novel strain of Bergeyella porcorum QD2021 isolated from pig.</title>
        <authorList>
            <person name="Liu G."/>
            <person name="Chen C."/>
            <person name="Han X."/>
        </authorList>
    </citation>
    <scope>NUCLEOTIDE SEQUENCE</scope>
    <source>
        <strain evidence="2">QD2021</strain>
    </source>
</reference>
<dbReference type="PANTHER" id="PTHR22916">
    <property type="entry name" value="GLYCOSYLTRANSFERASE"/>
    <property type="match status" value="1"/>
</dbReference>
<accession>A0AAU0F287</accession>
<gene>
    <name evidence="2" type="ORF">BPO_1814</name>
</gene>
<dbReference type="EMBL" id="CP136426">
    <property type="protein sequence ID" value="WOC52461.1"/>
    <property type="molecule type" value="Genomic_DNA"/>
</dbReference>
<dbReference type="Proteomes" id="UP001432059">
    <property type="component" value="Chromosome"/>
</dbReference>
<feature type="domain" description="Glycosyltransferase 2-like" evidence="1">
    <location>
        <begin position="5"/>
        <end position="123"/>
    </location>
</feature>
<evidence type="ECO:0000259" key="1">
    <source>
        <dbReference type="Pfam" id="PF00535"/>
    </source>
</evidence>
<dbReference type="Gene3D" id="3.90.550.10">
    <property type="entry name" value="Spore Coat Polysaccharide Biosynthesis Protein SpsA, Chain A"/>
    <property type="match status" value="1"/>
</dbReference>
<dbReference type="GO" id="GO:0016758">
    <property type="term" value="F:hexosyltransferase activity"/>
    <property type="evidence" value="ECO:0007669"/>
    <property type="project" value="UniProtKB-ARBA"/>
</dbReference>
<evidence type="ECO:0000313" key="2">
    <source>
        <dbReference type="EMBL" id="WOC52461.1"/>
    </source>
</evidence>
<dbReference type="PANTHER" id="PTHR22916:SF3">
    <property type="entry name" value="UDP-GLCNAC:BETAGAL BETA-1,3-N-ACETYLGLUCOSAMINYLTRANSFERASE-LIKE PROTEIN 1"/>
    <property type="match status" value="1"/>
</dbReference>
<keyword evidence="3" id="KW-1185">Reference proteome</keyword>
<dbReference type="Pfam" id="PF00535">
    <property type="entry name" value="Glycos_transf_2"/>
    <property type="match status" value="1"/>
</dbReference>
<dbReference type="AlphaFoldDB" id="A0AAU0F287"/>
<organism evidence="2 3">
    <name type="scientific">Bergeyella porcorum</name>
    <dbReference type="NCBI Taxonomy" id="1735111"/>
    <lineage>
        <taxon>Bacteria</taxon>
        <taxon>Pseudomonadati</taxon>
        <taxon>Bacteroidota</taxon>
        <taxon>Flavobacteriia</taxon>
        <taxon>Flavobacteriales</taxon>
        <taxon>Weeksellaceae</taxon>
        <taxon>Bergeyella</taxon>
    </lineage>
</organism>
<dbReference type="SUPFAM" id="SSF53448">
    <property type="entry name" value="Nucleotide-diphospho-sugar transferases"/>
    <property type="match status" value="1"/>
</dbReference>
<dbReference type="InterPro" id="IPR029044">
    <property type="entry name" value="Nucleotide-diphossugar_trans"/>
</dbReference>
<protein>
    <submittedName>
        <fullName evidence="2">Glycosyl transferase</fullName>
    </submittedName>
</protein>
<dbReference type="RefSeq" id="WP_327983862.1">
    <property type="nucleotide sequence ID" value="NZ_CP136426.1"/>
</dbReference>
<keyword evidence="2" id="KW-0808">Transferase</keyword>
<dbReference type="KEGG" id="bpor:BPO_1814"/>
<dbReference type="InterPro" id="IPR001173">
    <property type="entry name" value="Glyco_trans_2-like"/>
</dbReference>